<dbReference type="EC" id="2.4.-.-" evidence="2"/>
<sequence>MIIAYACRPGESSERQVGWHWSKLIQTRHDVTVLTRESHRPYIENWIVEAREEGPFPEFIYYDLPAWLSWYKKGERGVYLYYALWTLLATLRCRRMNRGGRWQITHFLTFGTMLWPQFGFLMNTPYALGPVGGGERIPVSLRQAFSATGQAKILSRRLVQKLMPLNPVFLANLSRASQIFARTGETLDMIPRRYHHRTSLLLETAIGPEMLPERPPTRSNEELQIVSVGRLITSKFNPLFLEALDAFKSTWQRPFRVTVIGDGPERARLEAMRDRLGLEEVEFVGKKSSEEVYEALRGADIYFSTTMKEGGTWAFFEAIANHLPIVCLKVNGPDMIVGDECGIKIQPDGHANARDGLALGLVDLAESPSLRADLAAKALAHVEAKFTWERVSETIDTCYKDLLMSGEKPSS</sequence>
<dbReference type="RefSeq" id="WP_380791721.1">
    <property type="nucleotide sequence ID" value="NZ_JBHTKR010000004.1"/>
</dbReference>
<gene>
    <name evidence="2" type="ORF">ACFQ3C_11205</name>
</gene>
<dbReference type="PANTHER" id="PTHR45947:SF3">
    <property type="entry name" value="SULFOQUINOVOSYL TRANSFERASE SQD2"/>
    <property type="match status" value="1"/>
</dbReference>
<keyword evidence="2" id="KW-0328">Glycosyltransferase</keyword>
<keyword evidence="3" id="KW-1185">Reference proteome</keyword>
<dbReference type="Proteomes" id="UP001597151">
    <property type="component" value="Unassembled WGS sequence"/>
</dbReference>
<evidence type="ECO:0000313" key="2">
    <source>
        <dbReference type="EMBL" id="MFD1195239.1"/>
    </source>
</evidence>
<name>A0ABW3TDH6_9RHOB</name>
<evidence type="ECO:0000313" key="3">
    <source>
        <dbReference type="Proteomes" id="UP001597151"/>
    </source>
</evidence>
<accession>A0ABW3TDH6</accession>
<comment type="caution">
    <text evidence="2">The sequence shown here is derived from an EMBL/GenBank/DDBJ whole genome shotgun (WGS) entry which is preliminary data.</text>
</comment>
<dbReference type="CDD" id="cd03801">
    <property type="entry name" value="GT4_PimA-like"/>
    <property type="match status" value="1"/>
</dbReference>
<dbReference type="InterPro" id="IPR050194">
    <property type="entry name" value="Glycosyltransferase_grp1"/>
</dbReference>
<reference evidence="3" key="1">
    <citation type="journal article" date="2019" name="Int. J. Syst. Evol. Microbiol.">
        <title>The Global Catalogue of Microorganisms (GCM) 10K type strain sequencing project: providing services to taxonomists for standard genome sequencing and annotation.</title>
        <authorList>
            <consortium name="The Broad Institute Genomics Platform"/>
            <consortium name="The Broad Institute Genome Sequencing Center for Infectious Disease"/>
            <person name="Wu L."/>
            <person name="Ma J."/>
        </authorList>
    </citation>
    <scope>NUCLEOTIDE SEQUENCE [LARGE SCALE GENOMIC DNA]</scope>
    <source>
        <strain evidence="3">CCUG 55328</strain>
    </source>
</reference>
<dbReference type="InterPro" id="IPR001296">
    <property type="entry name" value="Glyco_trans_1"/>
</dbReference>
<organism evidence="2 3">
    <name type="scientific">Seohaeicola saemankumensis</name>
    <dbReference type="NCBI Taxonomy" id="481181"/>
    <lineage>
        <taxon>Bacteria</taxon>
        <taxon>Pseudomonadati</taxon>
        <taxon>Pseudomonadota</taxon>
        <taxon>Alphaproteobacteria</taxon>
        <taxon>Rhodobacterales</taxon>
        <taxon>Roseobacteraceae</taxon>
        <taxon>Seohaeicola</taxon>
    </lineage>
</organism>
<dbReference type="PANTHER" id="PTHR45947">
    <property type="entry name" value="SULFOQUINOVOSYL TRANSFERASE SQD2"/>
    <property type="match status" value="1"/>
</dbReference>
<dbReference type="GO" id="GO:0016757">
    <property type="term" value="F:glycosyltransferase activity"/>
    <property type="evidence" value="ECO:0007669"/>
    <property type="project" value="UniProtKB-KW"/>
</dbReference>
<keyword evidence="2" id="KW-0808">Transferase</keyword>
<dbReference type="SUPFAM" id="SSF53756">
    <property type="entry name" value="UDP-Glycosyltransferase/glycogen phosphorylase"/>
    <property type="match status" value="1"/>
</dbReference>
<evidence type="ECO:0000259" key="1">
    <source>
        <dbReference type="Pfam" id="PF00534"/>
    </source>
</evidence>
<protein>
    <submittedName>
        <fullName evidence="2">Glycosyltransferase family 4 protein</fullName>
        <ecNumber evidence="2">2.4.-.-</ecNumber>
    </submittedName>
</protein>
<dbReference type="Pfam" id="PF00534">
    <property type="entry name" value="Glycos_transf_1"/>
    <property type="match status" value="1"/>
</dbReference>
<proteinExistence type="predicted"/>
<dbReference type="EMBL" id="JBHTKR010000004">
    <property type="protein sequence ID" value="MFD1195239.1"/>
    <property type="molecule type" value="Genomic_DNA"/>
</dbReference>
<dbReference type="Gene3D" id="3.40.50.2000">
    <property type="entry name" value="Glycogen Phosphorylase B"/>
    <property type="match status" value="2"/>
</dbReference>
<feature type="domain" description="Glycosyl transferase family 1" evidence="1">
    <location>
        <begin position="219"/>
        <end position="348"/>
    </location>
</feature>